<comment type="caution">
    <text evidence="1">The sequence shown here is derived from an EMBL/GenBank/DDBJ whole genome shotgun (WGS) entry which is preliminary data.</text>
</comment>
<protein>
    <submittedName>
        <fullName evidence="1">Uncharacterized protein</fullName>
    </submittedName>
</protein>
<proteinExistence type="predicted"/>
<accession>A0A7C8Q4C1</accession>
<dbReference type="EMBL" id="WIWS01000336">
    <property type="protein sequence ID" value="KAF3193862.1"/>
    <property type="molecule type" value="Genomic_DNA"/>
</dbReference>
<organism evidence="1 2">
    <name type="scientific">Orbilia oligospora</name>
    <name type="common">Nematode-trapping fungus</name>
    <name type="synonym">Arthrobotrys oligospora</name>
    <dbReference type="NCBI Taxonomy" id="2813651"/>
    <lineage>
        <taxon>Eukaryota</taxon>
        <taxon>Fungi</taxon>
        <taxon>Dikarya</taxon>
        <taxon>Ascomycota</taxon>
        <taxon>Pezizomycotina</taxon>
        <taxon>Orbiliomycetes</taxon>
        <taxon>Orbiliales</taxon>
        <taxon>Orbiliaceae</taxon>
        <taxon>Orbilia</taxon>
    </lineage>
</organism>
<sequence>MAPLRSIAAVCSGASKEFPDCSERLRLVLNEYIDRVMDMEFGQWLDDSRRKGEDVSTPERSLGNWVQLWLDSATAEVYFEVTRKVRQIVREAMKEAPIHPASRKPKQGASWESVDNKEREYFSKVGIKPFPRQDCKSRWYNRAILL</sequence>
<evidence type="ECO:0000313" key="1">
    <source>
        <dbReference type="EMBL" id="KAF3193862.1"/>
    </source>
</evidence>
<reference evidence="1 2" key="1">
    <citation type="submission" date="2019-06" db="EMBL/GenBank/DDBJ databases">
        <authorList>
            <person name="Palmer J.M."/>
        </authorList>
    </citation>
    <scope>NUCLEOTIDE SEQUENCE [LARGE SCALE GENOMIC DNA]</scope>
    <source>
        <strain evidence="1 2">TWF106</strain>
    </source>
</reference>
<evidence type="ECO:0000313" key="2">
    <source>
        <dbReference type="Proteomes" id="UP000472727"/>
    </source>
</evidence>
<name>A0A7C8Q4C1_ORBOL</name>
<dbReference type="AlphaFoldDB" id="A0A7C8Q4C1"/>
<dbReference type="Proteomes" id="UP000472727">
    <property type="component" value="Unassembled WGS sequence"/>
</dbReference>
<gene>
    <name evidence="1" type="ORF">TWF106_006801</name>
</gene>